<gene>
    <name evidence="9" type="ORF">G9U52_23160</name>
</gene>
<evidence type="ECO:0000313" key="9">
    <source>
        <dbReference type="EMBL" id="NHN32724.1"/>
    </source>
</evidence>
<evidence type="ECO:0000256" key="1">
    <source>
        <dbReference type="ARBA" id="ARBA00004651"/>
    </source>
</evidence>
<organism evidence="9 10">
    <name type="scientific">Paenibacillus agricola</name>
    <dbReference type="NCBI Taxonomy" id="2716264"/>
    <lineage>
        <taxon>Bacteria</taxon>
        <taxon>Bacillati</taxon>
        <taxon>Bacillota</taxon>
        <taxon>Bacilli</taxon>
        <taxon>Bacillales</taxon>
        <taxon>Paenibacillaceae</taxon>
        <taxon>Paenibacillus</taxon>
    </lineage>
</organism>
<keyword evidence="10" id="KW-1185">Reference proteome</keyword>
<feature type="transmembrane region" description="Helical" evidence="7">
    <location>
        <begin position="9"/>
        <end position="30"/>
    </location>
</feature>
<evidence type="ECO:0000256" key="7">
    <source>
        <dbReference type="RuleBase" id="RU363032"/>
    </source>
</evidence>
<dbReference type="InterPro" id="IPR000515">
    <property type="entry name" value="MetI-like"/>
</dbReference>
<evidence type="ECO:0000256" key="2">
    <source>
        <dbReference type="ARBA" id="ARBA00022448"/>
    </source>
</evidence>
<feature type="transmembrane region" description="Helical" evidence="7">
    <location>
        <begin position="178"/>
        <end position="200"/>
    </location>
</feature>
<dbReference type="InterPro" id="IPR035906">
    <property type="entry name" value="MetI-like_sf"/>
</dbReference>
<feature type="transmembrane region" description="Helical" evidence="7">
    <location>
        <begin position="69"/>
        <end position="93"/>
    </location>
</feature>
<reference evidence="9" key="1">
    <citation type="submission" date="2020-03" db="EMBL/GenBank/DDBJ databases">
        <title>Draft sequencing of Paenibacilllus sp. S3N08.</title>
        <authorList>
            <person name="Kim D.-U."/>
        </authorList>
    </citation>
    <scope>NUCLEOTIDE SEQUENCE</scope>
    <source>
        <strain evidence="9">S3N08</strain>
    </source>
</reference>
<feature type="domain" description="ABC transmembrane type-1" evidence="8">
    <location>
        <begin position="70"/>
        <end position="269"/>
    </location>
</feature>
<keyword evidence="2 7" id="KW-0813">Transport</keyword>
<keyword evidence="4 7" id="KW-0812">Transmembrane</keyword>
<dbReference type="PANTHER" id="PTHR43744:SF9">
    <property type="entry name" value="POLYGALACTURONAN_RHAMNOGALACTURONAN TRANSPORT SYSTEM PERMEASE PROTEIN YTCP"/>
    <property type="match status" value="1"/>
</dbReference>
<keyword evidence="3" id="KW-1003">Cell membrane</keyword>
<accession>A0ABX0JEQ1</accession>
<dbReference type="SUPFAM" id="SSF161098">
    <property type="entry name" value="MetI-like"/>
    <property type="match status" value="1"/>
</dbReference>
<evidence type="ECO:0000256" key="4">
    <source>
        <dbReference type="ARBA" id="ARBA00022692"/>
    </source>
</evidence>
<name>A0ABX0JEQ1_9BACL</name>
<dbReference type="PANTHER" id="PTHR43744">
    <property type="entry name" value="ABC TRANSPORTER PERMEASE PROTEIN MG189-RELATED-RELATED"/>
    <property type="match status" value="1"/>
</dbReference>
<evidence type="ECO:0000313" key="10">
    <source>
        <dbReference type="Proteomes" id="UP001165962"/>
    </source>
</evidence>
<proteinExistence type="inferred from homology"/>
<comment type="caution">
    <text evidence="9">The sequence shown here is derived from an EMBL/GenBank/DDBJ whole genome shotgun (WGS) entry which is preliminary data.</text>
</comment>
<dbReference type="Pfam" id="PF00528">
    <property type="entry name" value="BPD_transp_1"/>
    <property type="match status" value="1"/>
</dbReference>
<keyword evidence="5 7" id="KW-1133">Transmembrane helix</keyword>
<dbReference type="CDD" id="cd06261">
    <property type="entry name" value="TM_PBP2"/>
    <property type="match status" value="1"/>
</dbReference>
<keyword evidence="6 7" id="KW-0472">Membrane</keyword>
<feature type="transmembrane region" description="Helical" evidence="7">
    <location>
        <begin position="105"/>
        <end position="124"/>
    </location>
</feature>
<evidence type="ECO:0000259" key="8">
    <source>
        <dbReference type="PROSITE" id="PS50928"/>
    </source>
</evidence>
<dbReference type="EMBL" id="JAAOIW010000009">
    <property type="protein sequence ID" value="NHN32724.1"/>
    <property type="molecule type" value="Genomic_DNA"/>
</dbReference>
<feature type="transmembrane region" description="Helical" evidence="7">
    <location>
        <begin position="136"/>
        <end position="157"/>
    </location>
</feature>
<dbReference type="PROSITE" id="PS50928">
    <property type="entry name" value="ABC_TM1"/>
    <property type="match status" value="1"/>
</dbReference>
<protein>
    <submittedName>
        <fullName evidence="9">Carbohydrate ABC transporter permease</fullName>
    </submittedName>
</protein>
<dbReference type="Proteomes" id="UP001165962">
    <property type="component" value="Unassembled WGS sequence"/>
</dbReference>
<evidence type="ECO:0000256" key="3">
    <source>
        <dbReference type="ARBA" id="ARBA00022475"/>
    </source>
</evidence>
<dbReference type="Gene3D" id="1.10.3720.10">
    <property type="entry name" value="MetI-like"/>
    <property type="match status" value="1"/>
</dbReference>
<feature type="transmembrane region" description="Helical" evidence="7">
    <location>
        <begin position="253"/>
        <end position="272"/>
    </location>
</feature>
<evidence type="ECO:0000256" key="6">
    <source>
        <dbReference type="ARBA" id="ARBA00023136"/>
    </source>
</evidence>
<comment type="subcellular location">
    <subcellularLocation>
        <location evidence="1 7">Cell membrane</location>
        <topology evidence="1 7">Multi-pass membrane protein</topology>
    </subcellularLocation>
</comment>
<evidence type="ECO:0000256" key="5">
    <source>
        <dbReference type="ARBA" id="ARBA00022989"/>
    </source>
</evidence>
<sequence length="287" mass="31872">MKTGGVYNVLIYSVLILFGLVTFIPFYYVLVASLSNPDLIAEGELMLLPRGFTLEAYKTLLFNDKFLSAFYMTVTRTTLGTLVNLILQCSFAYSLSKRYLPARKFFMLFIIITMMFNGGIIPTYLIVKATGLIDTIWALIIPGAISTWNIILLRSFFENVPESLEESARIDGANDIYILIKIILPLSMPVIATIALFSAVGHWNSFLDAVIYTNSPKLQVLQIFLRNMVVQMQNIVASGDATAMTKGVSSLTLRSSAIFASSLPIIIVYPFIQKHFMKGVMLGAVKG</sequence>
<comment type="similarity">
    <text evidence="7">Belongs to the binding-protein-dependent transport system permease family.</text>
</comment>